<feature type="compositionally biased region" description="Basic residues" evidence="1">
    <location>
        <begin position="12"/>
        <end position="24"/>
    </location>
</feature>
<feature type="region of interest" description="Disordered" evidence="1">
    <location>
        <begin position="1"/>
        <end position="51"/>
    </location>
</feature>
<feature type="compositionally biased region" description="Basic and acidic residues" evidence="1">
    <location>
        <begin position="1"/>
        <end position="11"/>
    </location>
</feature>
<gene>
    <name evidence="2" type="ORF">DIATSA_LOCUS13451</name>
</gene>
<dbReference type="Proteomes" id="UP001153714">
    <property type="component" value="Chromosome 8"/>
</dbReference>
<sequence>MEYLRGHEARQTARRQTRQRRQRRAPPPARAQRAALRRAPRRAPAPHRAQPNGICFRYQFDFATLNTQAAPGGCKKNNFYFRLFNIIKILQLSM</sequence>
<evidence type="ECO:0000256" key="1">
    <source>
        <dbReference type="SAM" id="MobiDB-lite"/>
    </source>
</evidence>
<name>A0A9N9WLZ9_9NEOP</name>
<evidence type="ECO:0000313" key="2">
    <source>
        <dbReference type="EMBL" id="CAG9796250.1"/>
    </source>
</evidence>
<keyword evidence="3" id="KW-1185">Reference proteome</keyword>
<protein>
    <submittedName>
        <fullName evidence="2">Uncharacterized protein</fullName>
    </submittedName>
</protein>
<evidence type="ECO:0000313" key="3">
    <source>
        <dbReference type="Proteomes" id="UP001153714"/>
    </source>
</evidence>
<organism evidence="2 3">
    <name type="scientific">Diatraea saccharalis</name>
    <name type="common">sugarcane borer</name>
    <dbReference type="NCBI Taxonomy" id="40085"/>
    <lineage>
        <taxon>Eukaryota</taxon>
        <taxon>Metazoa</taxon>
        <taxon>Ecdysozoa</taxon>
        <taxon>Arthropoda</taxon>
        <taxon>Hexapoda</taxon>
        <taxon>Insecta</taxon>
        <taxon>Pterygota</taxon>
        <taxon>Neoptera</taxon>
        <taxon>Endopterygota</taxon>
        <taxon>Lepidoptera</taxon>
        <taxon>Glossata</taxon>
        <taxon>Ditrysia</taxon>
        <taxon>Pyraloidea</taxon>
        <taxon>Crambidae</taxon>
        <taxon>Crambinae</taxon>
        <taxon>Diatraea</taxon>
    </lineage>
</organism>
<accession>A0A9N9WLZ9</accession>
<dbReference type="EMBL" id="OU893339">
    <property type="protein sequence ID" value="CAG9796250.1"/>
    <property type="molecule type" value="Genomic_DNA"/>
</dbReference>
<dbReference type="PROSITE" id="PS50096">
    <property type="entry name" value="IQ"/>
    <property type="match status" value="1"/>
</dbReference>
<feature type="compositionally biased region" description="Basic residues" evidence="1">
    <location>
        <begin position="35"/>
        <end position="45"/>
    </location>
</feature>
<proteinExistence type="predicted"/>
<reference evidence="2" key="1">
    <citation type="submission" date="2021-12" db="EMBL/GenBank/DDBJ databases">
        <authorList>
            <person name="King R."/>
        </authorList>
    </citation>
    <scope>NUCLEOTIDE SEQUENCE</scope>
</reference>
<dbReference type="AlphaFoldDB" id="A0A9N9WLZ9"/>
<reference evidence="2" key="2">
    <citation type="submission" date="2022-10" db="EMBL/GenBank/DDBJ databases">
        <authorList>
            <consortium name="ENA_rothamsted_submissions"/>
            <consortium name="culmorum"/>
            <person name="King R."/>
        </authorList>
    </citation>
    <scope>NUCLEOTIDE SEQUENCE</scope>
</reference>